<feature type="compositionally biased region" description="Low complexity" evidence="1">
    <location>
        <begin position="211"/>
        <end position="222"/>
    </location>
</feature>
<evidence type="ECO:0000313" key="2">
    <source>
        <dbReference type="EMBL" id="EON64237.1"/>
    </source>
</evidence>
<dbReference type="SUPFAM" id="SSF57845">
    <property type="entry name" value="B-box zinc-binding domain"/>
    <property type="match status" value="1"/>
</dbReference>
<dbReference type="STRING" id="1168221.R7YQQ3"/>
<dbReference type="Pfam" id="PF22586">
    <property type="entry name" value="ANCHR-like_BBOX"/>
    <property type="match status" value="1"/>
</dbReference>
<feature type="region of interest" description="Disordered" evidence="1">
    <location>
        <begin position="132"/>
        <end position="250"/>
    </location>
</feature>
<dbReference type="AlphaFoldDB" id="R7YQQ3"/>
<accession>R7YQQ3</accession>
<sequence length="346" mass="36914">MPSTSTTMPPDDDLLARLNALKKSHISLYTTPSVPTALSAPEPVVDNEPIIDLAARFRRLGGAGASANTTPTKGVLDAAGPLNEDTEHNPEDEKTLDELLQDLGPAHEWNISNEDEKDVGKLVAEVRHILPVEPQGAEVTERKRGTAGDPDRPDGGDEEGSEASDAQDEQEADDYVARVLAELDLEKKYRNDDPESEDEDGASDHAALSDATTPNKPATTAPPSDPYGRNDSPSLELPAAPTAPPDDFDRATAVDDHLTARMAALSLPSAPSFAPSDKPIKVTKAQFTDEQIDSWCVICYADATVKCLGCDGELYCRGCWREGHVGPDAGFEERGHKWVGVGGGKG</sequence>
<feature type="region of interest" description="Disordered" evidence="1">
    <location>
        <begin position="63"/>
        <end position="93"/>
    </location>
</feature>
<keyword evidence="3" id="KW-1185">Reference proteome</keyword>
<dbReference type="EMBL" id="JH767567">
    <property type="protein sequence ID" value="EON64237.1"/>
    <property type="molecule type" value="Genomic_DNA"/>
</dbReference>
<dbReference type="InterPro" id="IPR044553">
    <property type="entry name" value="Bbox1_ANCHR"/>
</dbReference>
<dbReference type="HOGENOM" id="CLU_037982_2_1_1"/>
<dbReference type="PANTHER" id="PTHR46603:SF1">
    <property type="entry name" value="ABSCISSION_NOCUT CHECKPOINT REGULATOR"/>
    <property type="match status" value="1"/>
</dbReference>
<organism evidence="2 3">
    <name type="scientific">Coniosporium apollinis (strain CBS 100218)</name>
    <name type="common">Rock-inhabiting black yeast</name>
    <dbReference type="NCBI Taxonomy" id="1168221"/>
    <lineage>
        <taxon>Eukaryota</taxon>
        <taxon>Fungi</taxon>
        <taxon>Dikarya</taxon>
        <taxon>Ascomycota</taxon>
        <taxon>Pezizomycotina</taxon>
        <taxon>Dothideomycetes</taxon>
        <taxon>Dothideomycetes incertae sedis</taxon>
        <taxon>Coniosporium</taxon>
    </lineage>
</organism>
<name>R7YQQ3_CONA1</name>
<gene>
    <name evidence="2" type="ORF">W97_03468</name>
</gene>
<dbReference type="OrthoDB" id="5407799at2759"/>
<feature type="compositionally biased region" description="Basic and acidic residues" evidence="1">
    <location>
        <begin position="139"/>
        <end position="155"/>
    </location>
</feature>
<evidence type="ECO:0000313" key="3">
    <source>
        <dbReference type="Proteomes" id="UP000016924"/>
    </source>
</evidence>
<dbReference type="OMA" id="TRCWYEM"/>
<evidence type="ECO:0000256" key="1">
    <source>
        <dbReference type="SAM" id="MobiDB-lite"/>
    </source>
</evidence>
<feature type="compositionally biased region" description="Basic and acidic residues" evidence="1">
    <location>
        <begin position="184"/>
        <end position="193"/>
    </location>
</feature>
<feature type="compositionally biased region" description="Acidic residues" evidence="1">
    <location>
        <begin position="156"/>
        <end position="174"/>
    </location>
</feature>
<dbReference type="GeneID" id="19900779"/>
<dbReference type="PANTHER" id="PTHR46603">
    <property type="entry name" value="ABSCISSION/NOCUT CHECKPOINT REGULATOR"/>
    <property type="match status" value="1"/>
</dbReference>
<proteinExistence type="predicted"/>
<dbReference type="CDD" id="cd19817">
    <property type="entry name" value="Bbox1_ANCHR-like"/>
    <property type="match status" value="1"/>
</dbReference>
<reference evidence="3" key="1">
    <citation type="submission" date="2012-06" db="EMBL/GenBank/DDBJ databases">
        <title>The genome sequence of Coniosporium apollinis CBS 100218.</title>
        <authorList>
            <consortium name="The Broad Institute Genome Sequencing Platform"/>
            <person name="Cuomo C."/>
            <person name="Gorbushina A."/>
            <person name="Noack S."/>
            <person name="Walker B."/>
            <person name="Young S.K."/>
            <person name="Zeng Q."/>
            <person name="Gargeya S."/>
            <person name="Fitzgerald M."/>
            <person name="Haas B."/>
            <person name="Abouelleil A."/>
            <person name="Alvarado L."/>
            <person name="Arachchi H.M."/>
            <person name="Berlin A.M."/>
            <person name="Chapman S.B."/>
            <person name="Goldberg J."/>
            <person name="Griggs A."/>
            <person name="Gujja S."/>
            <person name="Hansen M."/>
            <person name="Howarth C."/>
            <person name="Imamovic A."/>
            <person name="Larimer J."/>
            <person name="McCowan C."/>
            <person name="Montmayeur A."/>
            <person name="Murphy C."/>
            <person name="Neiman D."/>
            <person name="Pearson M."/>
            <person name="Priest M."/>
            <person name="Roberts A."/>
            <person name="Saif S."/>
            <person name="Shea T."/>
            <person name="Sisk P."/>
            <person name="Sykes S."/>
            <person name="Wortman J."/>
            <person name="Nusbaum C."/>
            <person name="Birren B."/>
        </authorList>
    </citation>
    <scope>NUCLEOTIDE SEQUENCE [LARGE SCALE GENOMIC DNA]</scope>
    <source>
        <strain evidence="3">CBS 100218</strain>
    </source>
</reference>
<protein>
    <submittedName>
        <fullName evidence="2">Uncharacterized protein</fullName>
    </submittedName>
</protein>
<dbReference type="Proteomes" id="UP000016924">
    <property type="component" value="Unassembled WGS sequence"/>
</dbReference>
<dbReference type="RefSeq" id="XP_007779554.1">
    <property type="nucleotide sequence ID" value="XM_007781364.1"/>
</dbReference>
<dbReference type="eggNOG" id="KOG1818">
    <property type="taxonomic scope" value="Eukaryota"/>
</dbReference>